<dbReference type="Proteomes" id="UP000288805">
    <property type="component" value="Unassembled WGS sequence"/>
</dbReference>
<dbReference type="AlphaFoldDB" id="A0A438KGV8"/>
<gene>
    <name evidence="1" type="ORF">CK203_002445</name>
</gene>
<protein>
    <submittedName>
        <fullName evidence="1">Uncharacterized protein</fullName>
    </submittedName>
</protein>
<evidence type="ECO:0000313" key="1">
    <source>
        <dbReference type="EMBL" id="RVX20441.1"/>
    </source>
</evidence>
<dbReference type="EMBL" id="QGNW01000006">
    <property type="protein sequence ID" value="RVX20441.1"/>
    <property type="molecule type" value="Genomic_DNA"/>
</dbReference>
<name>A0A438KGV8_VITVI</name>
<evidence type="ECO:0000313" key="2">
    <source>
        <dbReference type="Proteomes" id="UP000288805"/>
    </source>
</evidence>
<reference evidence="1 2" key="1">
    <citation type="journal article" date="2018" name="PLoS Genet.">
        <title>Population sequencing reveals clonal diversity and ancestral inbreeding in the grapevine cultivar Chardonnay.</title>
        <authorList>
            <person name="Roach M.J."/>
            <person name="Johnson D.L."/>
            <person name="Bohlmann J."/>
            <person name="van Vuuren H.J."/>
            <person name="Jones S.J."/>
            <person name="Pretorius I.S."/>
            <person name="Schmidt S.A."/>
            <person name="Borneman A.R."/>
        </authorList>
    </citation>
    <scope>NUCLEOTIDE SEQUENCE [LARGE SCALE GENOMIC DNA]</scope>
    <source>
        <strain evidence="2">cv. Chardonnay</strain>
        <tissue evidence="1">Leaf</tissue>
    </source>
</reference>
<organism evidence="1 2">
    <name type="scientific">Vitis vinifera</name>
    <name type="common">Grape</name>
    <dbReference type="NCBI Taxonomy" id="29760"/>
    <lineage>
        <taxon>Eukaryota</taxon>
        <taxon>Viridiplantae</taxon>
        <taxon>Streptophyta</taxon>
        <taxon>Embryophyta</taxon>
        <taxon>Tracheophyta</taxon>
        <taxon>Spermatophyta</taxon>
        <taxon>Magnoliopsida</taxon>
        <taxon>eudicotyledons</taxon>
        <taxon>Gunneridae</taxon>
        <taxon>Pentapetalae</taxon>
        <taxon>rosids</taxon>
        <taxon>Vitales</taxon>
        <taxon>Vitaceae</taxon>
        <taxon>Viteae</taxon>
        <taxon>Vitis</taxon>
    </lineage>
</organism>
<accession>A0A438KGV8</accession>
<proteinExistence type="predicted"/>
<sequence length="109" mass="12266">MLVPDPTRIRTPPAVIVHIHACHGTALIQTHINLVKRKTTGKSRRPVAKLLLASNNGVHRILGRVRGPICSIVSCRSRLCTHLSLIHFIYTRYVMKYRHCDGKISAESH</sequence>
<comment type="caution">
    <text evidence="1">The sequence shown here is derived from an EMBL/GenBank/DDBJ whole genome shotgun (WGS) entry which is preliminary data.</text>
</comment>